<keyword evidence="2" id="KW-1185">Reference proteome</keyword>
<dbReference type="EMBL" id="RDSR01000026">
    <property type="protein sequence ID" value="RNE56805.1"/>
    <property type="molecule type" value="Genomic_DNA"/>
</dbReference>
<comment type="caution">
    <text evidence="1">The sequence shown here is derived from an EMBL/GenBank/DDBJ whole genome shotgun (WGS) entry which is preliminary data.</text>
</comment>
<dbReference type="PANTHER" id="PTHR41913:SF1">
    <property type="entry name" value="DUF1684 DOMAIN-CONTAINING PROTEIN"/>
    <property type="match status" value="1"/>
</dbReference>
<sequence length="284" mass="30785">MPVRAHSDRNSDAFGIAGAHRGVDSGVSHTSDAVSAPVHAPSHLVDRARDGWAAWRQRRLHAVTAPQGNLALVETRWLGDDASGNETDATAGQPQSVTVTRLQRLNLDTGEPEHGIRFWDAASAAITHFDTVTAWDFDPAWVISARFTPVSADRTIPFEHIRDNGGTRDLVVPGDITFTLGGIDYTFSAFDDDGTLLLVFGDASNGLPGDAGSYAAGRFLFVERERTEFGEPGDVVLDFNRAFVPPCGFSIHYNCPMPPPNNRFAFPVHAGEKAVRFRGGHTLH</sequence>
<dbReference type="PANTHER" id="PTHR41913">
    <property type="entry name" value="DUF1684 DOMAIN-CONTAINING PROTEIN"/>
    <property type="match status" value="1"/>
</dbReference>
<accession>A0A3M8KUR1</accession>
<proteinExistence type="predicted"/>
<dbReference type="InterPro" id="IPR012467">
    <property type="entry name" value="DUF1684"/>
</dbReference>
<reference evidence="1 2" key="1">
    <citation type="submission" date="2018-11" db="EMBL/GenBank/DDBJ databases">
        <title>Cryobacterium sp. nov., isolated from rhizosphere soil of lettuce.</title>
        <authorList>
            <person name="Wang Y."/>
        </authorList>
    </citation>
    <scope>NUCLEOTIDE SEQUENCE [LARGE SCALE GENOMIC DNA]</scope>
    <source>
        <strain evidence="1 2">NEAU-85</strain>
    </source>
</reference>
<organism evidence="1 2">
    <name type="scientific">Cryobacterium tepidiphilum</name>
    <dbReference type="NCBI Taxonomy" id="2486026"/>
    <lineage>
        <taxon>Bacteria</taxon>
        <taxon>Bacillati</taxon>
        <taxon>Actinomycetota</taxon>
        <taxon>Actinomycetes</taxon>
        <taxon>Micrococcales</taxon>
        <taxon>Microbacteriaceae</taxon>
        <taxon>Cryobacterium</taxon>
    </lineage>
</organism>
<gene>
    <name evidence="1" type="ORF">EEJ31_12870</name>
</gene>
<evidence type="ECO:0000313" key="1">
    <source>
        <dbReference type="EMBL" id="RNE56805.1"/>
    </source>
</evidence>
<evidence type="ECO:0000313" key="2">
    <source>
        <dbReference type="Proteomes" id="UP000279859"/>
    </source>
</evidence>
<name>A0A3M8KUR1_9MICO</name>
<protein>
    <submittedName>
        <fullName evidence="1">DUF1684 domain-containing protein</fullName>
    </submittedName>
</protein>
<dbReference type="Pfam" id="PF07920">
    <property type="entry name" value="DUF1684"/>
    <property type="match status" value="1"/>
</dbReference>
<dbReference type="AlphaFoldDB" id="A0A3M8KUR1"/>
<dbReference type="Proteomes" id="UP000279859">
    <property type="component" value="Unassembled WGS sequence"/>
</dbReference>
<dbReference type="OrthoDB" id="5493262at2"/>